<keyword evidence="2" id="KW-0285">Flavoprotein</keyword>
<evidence type="ECO:0000256" key="1">
    <source>
        <dbReference type="ARBA" id="ARBA00009183"/>
    </source>
</evidence>
<gene>
    <name evidence="6" type="ORF">DHEL01_v206992</name>
</gene>
<dbReference type="InterPro" id="IPR020946">
    <property type="entry name" value="Flavin_mOase-like"/>
</dbReference>
<proteinExistence type="inferred from homology"/>
<dbReference type="AlphaFoldDB" id="A0A2P5HWI9"/>
<dbReference type="Proteomes" id="UP000094444">
    <property type="component" value="Unassembled WGS sequence"/>
</dbReference>
<accession>A0A2P5HWI9</accession>
<evidence type="ECO:0008006" key="8">
    <source>
        <dbReference type="Google" id="ProtNLM"/>
    </source>
</evidence>
<keyword evidence="4" id="KW-0521">NADP</keyword>
<organism evidence="6 7">
    <name type="scientific">Diaporthe helianthi</name>
    <dbReference type="NCBI Taxonomy" id="158607"/>
    <lineage>
        <taxon>Eukaryota</taxon>
        <taxon>Fungi</taxon>
        <taxon>Dikarya</taxon>
        <taxon>Ascomycota</taxon>
        <taxon>Pezizomycotina</taxon>
        <taxon>Sordariomycetes</taxon>
        <taxon>Sordariomycetidae</taxon>
        <taxon>Diaporthales</taxon>
        <taxon>Diaporthaceae</taxon>
        <taxon>Diaporthe</taxon>
    </lineage>
</organism>
<dbReference type="GO" id="GO:0004499">
    <property type="term" value="F:N,N-dimethylaniline monooxygenase activity"/>
    <property type="evidence" value="ECO:0007669"/>
    <property type="project" value="InterPro"/>
</dbReference>
<evidence type="ECO:0000256" key="2">
    <source>
        <dbReference type="ARBA" id="ARBA00022630"/>
    </source>
</evidence>
<dbReference type="EMBL" id="MAVT02000602">
    <property type="protein sequence ID" value="POS74620.1"/>
    <property type="molecule type" value="Genomic_DNA"/>
</dbReference>
<dbReference type="PANTHER" id="PTHR23023">
    <property type="entry name" value="DIMETHYLANILINE MONOOXYGENASE"/>
    <property type="match status" value="1"/>
</dbReference>
<evidence type="ECO:0000313" key="7">
    <source>
        <dbReference type="Proteomes" id="UP000094444"/>
    </source>
</evidence>
<dbReference type="OrthoDB" id="66881at2759"/>
<sequence length="525" mass="59298">MAPRVAVIGAGPLGLMAVKNMKEAALDVTLWKYSDDESLSVASTTIFNSSKYRSAISDYPFPADADDFPTWRQMWEYMQGYADHFQLGPHIQLNTRVTHVSREGDAWVVELLDKSGSRREYFDKVAVANGSFTAPKRPMFPGIQRFTGRTLHAIDFHHPETFKGQRVLLVGLHASTQDVAIGLSGHAAQLYASHRNGLVLLPRYDPRGAVSDAALTLNVTRFCLFATTWFPNVLDWLLDKALMAASKAAFPNIPKSWNFLPAPSSATTTPLIADEIYPLLKSGFCEPMAAVAQITGPKSVELKDGRILDDIDAIIYTTGYNLSAPFIEEKHNPHGTPDTPPRLYRGTFPLHEDPNIRNSLAFLGHAAIPFPGFIQHELIIMAVSQIWRGKSSLPPLTEMQAWYRGFLEWRQERLNGQKSEATFYTLTQPLADHLRWMDSAAGTDVWDHFGWFSRKAWSFWWNNRKLYSLCANGLFTPTIWRLFESGKRRSWPKAREQIFLDNEAAREQLRVRLEKAKLAGDKKTL</sequence>
<dbReference type="InterPro" id="IPR036188">
    <property type="entry name" value="FAD/NAD-bd_sf"/>
</dbReference>
<dbReference type="GO" id="GO:0050660">
    <property type="term" value="F:flavin adenine dinucleotide binding"/>
    <property type="evidence" value="ECO:0007669"/>
    <property type="project" value="InterPro"/>
</dbReference>
<comment type="similarity">
    <text evidence="1">Belongs to the FMO family.</text>
</comment>
<name>A0A2P5HWI9_DIAHE</name>
<evidence type="ECO:0000256" key="4">
    <source>
        <dbReference type="ARBA" id="ARBA00022857"/>
    </source>
</evidence>
<evidence type="ECO:0000313" key="6">
    <source>
        <dbReference type="EMBL" id="POS74620.1"/>
    </source>
</evidence>
<keyword evidence="7" id="KW-1185">Reference proteome</keyword>
<protein>
    <recommendedName>
        <fullName evidence="8">Dimethylaniline monooxygenase 2</fullName>
    </recommendedName>
</protein>
<dbReference type="SUPFAM" id="SSF51905">
    <property type="entry name" value="FAD/NAD(P)-binding domain"/>
    <property type="match status" value="1"/>
</dbReference>
<reference evidence="6" key="1">
    <citation type="submission" date="2017-09" db="EMBL/GenBank/DDBJ databases">
        <title>Polyketide synthases of a Diaporthe helianthi virulent isolate.</title>
        <authorList>
            <person name="Baroncelli R."/>
        </authorList>
    </citation>
    <scope>NUCLEOTIDE SEQUENCE [LARGE SCALE GENOMIC DNA]</scope>
    <source>
        <strain evidence="6">7/96</strain>
    </source>
</reference>
<keyword evidence="5" id="KW-0560">Oxidoreductase</keyword>
<dbReference type="PRINTS" id="PR00370">
    <property type="entry name" value="FMOXYGENASE"/>
</dbReference>
<dbReference type="InterPro" id="IPR000960">
    <property type="entry name" value="Flavin_mOase"/>
</dbReference>
<keyword evidence="3" id="KW-0274">FAD</keyword>
<dbReference type="Gene3D" id="3.50.50.60">
    <property type="entry name" value="FAD/NAD(P)-binding domain"/>
    <property type="match status" value="1"/>
</dbReference>
<comment type="caution">
    <text evidence="6">The sequence shown here is derived from an EMBL/GenBank/DDBJ whole genome shotgun (WGS) entry which is preliminary data.</text>
</comment>
<dbReference type="InParanoid" id="A0A2P5HWI9"/>
<dbReference type="Pfam" id="PF00743">
    <property type="entry name" value="FMO-like"/>
    <property type="match status" value="1"/>
</dbReference>
<dbReference type="GO" id="GO:0050661">
    <property type="term" value="F:NADP binding"/>
    <property type="evidence" value="ECO:0007669"/>
    <property type="project" value="InterPro"/>
</dbReference>
<evidence type="ECO:0000256" key="3">
    <source>
        <dbReference type="ARBA" id="ARBA00022827"/>
    </source>
</evidence>
<dbReference type="InterPro" id="IPR050346">
    <property type="entry name" value="FMO-like"/>
</dbReference>
<evidence type="ECO:0000256" key="5">
    <source>
        <dbReference type="ARBA" id="ARBA00023002"/>
    </source>
</evidence>